<dbReference type="EMBL" id="FCOJ02000022">
    <property type="protein sequence ID" value="SAK64185.1"/>
    <property type="molecule type" value="Genomic_DNA"/>
</dbReference>
<reference evidence="1" key="1">
    <citation type="submission" date="2016-01" db="EMBL/GenBank/DDBJ databases">
        <authorList>
            <person name="Peeters C."/>
        </authorList>
    </citation>
    <scope>NUCLEOTIDE SEQUENCE [LARGE SCALE GENOMIC DNA]</scope>
    <source>
        <strain evidence="1">LMG 29325</strain>
    </source>
</reference>
<proteinExistence type="predicted"/>
<dbReference type="InterPro" id="IPR015424">
    <property type="entry name" value="PyrdxlP-dep_Trfase"/>
</dbReference>
<comment type="caution">
    <text evidence="1">The sequence shown here is derived from an EMBL/GenBank/DDBJ whole genome shotgun (WGS) entry which is preliminary data.</text>
</comment>
<dbReference type="InterPro" id="IPR015422">
    <property type="entry name" value="PyrdxlP-dep_Trfase_small"/>
</dbReference>
<evidence type="ECO:0000313" key="2">
    <source>
        <dbReference type="Proteomes" id="UP000054596"/>
    </source>
</evidence>
<dbReference type="Gene3D" id="3.90.1150.10">
    <property type="entry name" value="Aspartate Aminotransferase, domain 1"/>
    <property type="match status" value="1"/>
</dbReference>
<evidence type="ECO:0000313" key="1">
    <source>
        <dbReference type="EMBL" id="SAK64185.1"/>
    </source>
</evidence>
<protein>
    <submittedName>
        <fullName evidence="1">GntR family transcriptional regulator</fullName>
    </submittedName>
</protein>
<name>A0A158B296_9BURK</name>
<accession>A0A158B296</accession>
<dbReference type="AlphaFoldDB" id="A0A158B296"/>
<sequence>MERRYARDSRSIVRSGSAIVLSSLRLTPVSLRTRADDAAERDHRDVPLAQRRARLELRENLLRANIGRLKARLNRNRATHRAEAVRTTSWMPAPLSMLIATVWIEDGTAQHIMNAQIADIRADDFAANAKARGVVVMPSSAFAVDRSEIEHGVRINLACAESRDQLVSGLRMLAGTLKDRPRALFGHL</sequence>
<dbReference type="Proteomes" id="UP000054596">
    <property type="component" value="Unassembled WGS sequence"/>
</dbReference>
<keyword evidence="2" id="KW-1185">Reference proteome</keyword>
<dbReference type="STRING" id="1777143.AWB82_03390"/>
<dbReference type="SUPFAM" id="SSF53383">
    <property type="entry name" value="PLP-dependent transferases"/>
    <property type="match status" value="1"/>
</dbReference>
<organism evidence="1 2">
    <name type="scientific">Caballeronia glebae</name>
    <dbReference type="NCBI Taxonomy" id="1777143"/>
    <lineage>
        <taxon>Bacteria</taxon>
        <taxon>Pseudomonadati</taxon>
        <taxon>Pseudomonadota</taxon>
        <taxon>Betaproteobacteria</taxon>
        <taxon>Burkholderiales</taxon>
        <taxon>Burkholderiaceae</taxon>
        <taxon>Caballeronia</taxon>
    </lineage>
</organism>
<gene>
    <name evidence="1" type="ORF">AWB82_03390</name>
</gene>